<dbReference type="HOGENOM" id="CLU_163140_2_2_11"/>
<comment type="similarity">
    <text evidence="1 2">Belongs to the phD/YefM antitoxin family.</text>
</comment>
<name>D7BMF0_ARCHD</name>
<sequence>MLITEQDTAHYVSLRELNQQSGRVMARVRDSQQEVIVTDRGKPIATIVPIQAEVSPLARLIAEGNALPASQSISSIDIDSLVITTQSNHSLDDVIQKDRDDRL</sequence>
<protein>
    <recommendedName>
        <fullName evidence="2">Antitoxin</fullName>
    </recommendedName>
</protein>
<evidence type="ECO:0000256" key="2">
    <source>
        <dbReference type="RuleBase" id="RU362080"/>
    </source>
</evidence>
<dbReference type="EMBL" id="CP002045">
    <property type="protein sequence ID" value="ADH92099.1"/>
    <property type="molecule type" value="Genomic_DNA"/>
</dbReference>
<keyword evidence="4" id="KW-1185">Reference proteome</keyword>
<dbReference type="RefSeq" id="WP_013169597.1">
    <property type="nucleotide sequence ID" value="NC_014218.1"/>
</dbReference>
<dbReference type="Pfam" id="PF02604">
    <property type="entry name" value="PhdYeFM_antitox"/>
    <property type="match status" value="1"/>
</dbReference>
<comment type="function">
    <text evidence="2">Antitoxin component of a type II toxin-antitoxin (TA) system.</text>
</comment>
<proteinExistence type="inferred from homology"/>
<dbReference type="Proteomes" id="UP000000376">
    <property type="component" value="Chromosome"/>
</dbReference>
<gene>
    <name evidence="3" type="ordered locus">Arch_0342</name>
</gene>
<evidence type="ECO:0000256" key="1">
    <source>
        <dbReference type="ARBA" id="ARBA00009981"/>
    </source>
</evidence>
<dbReference type="eggNOG" id="COG4118">
    <property type="taxonomic scope" value="Bacteria"/>
</dbReference>
<dbReference type="AlphaFoldDB" id="D7BMF0"/>
<evidence type="ECO:0000313" key="4">
    <source>
        <dbReference type="Proteomes" id="UP000000376"/>
    </source>
</evidence>
<dbReference type="SUPFAM" id="SSF143120">
    <property type="entry name" value="YefM-like"/>
    <property type="match status" value="1"/>
</dbReference>
<accession>D7BMF0</accession>
<evidence type="ECO:0000313" key="3">
    <source>
        <dbReference type="EMBL" id="ADH92099.1"/>
    </source>
</evidence>
<dbReference type="KEGG" id="ahe:Arch_0342"/>
<organism evidence="3 4">
    <name type="scientific">Arcanobacterium haemolyticum (strain ATCC 9345 / DSM 20595 / CCM 5947 / CCUG 17215 / LMG 16163 / NBRC 15585 / NCTC 8452 / 11018)</name>
    <dbReference type="NCBI Taxonomy" id="644284"/>
    <lineage>
        <taxon>Bacteria</taxon>
        <taxon>Bacillati</taxon>
        <taxon>Actinomycetota</taxon>
        <taxon>Actinomycetes</taxon>
        <taxon>Actinomycetales</taxon>
        <taxon>Actinomycetaceae</taxon>
        <taxon>Arcanobacterium</taxon>
    </lineage>
</organism>
<reference evidence="3 4" key="1">
    <citation type="journal article" date="2010" name="Stand. Genomic Sci.">
        <title>Complete genome sequence of Arcanobacterium haemolyticum type strain (11018).</title>
        <authorList>
            <person name="Yasawong M."/>
            <person name="Teshima H."/>
            <person name="Lapidus A."/>
            <person name="Nolan M."/>
            <person name="Lucas S."/>
            <person name="Glavina Del Rio T."/>
            <person name="Tice H."/>
            <person name="Cheng J."/>
            <person name="Bruce D."/>
            <person name="Detter C."/>
            <person name="Tapia R."/>
            <person name="Han C."/>
            <person name="Goodwin L."/>
            <person name="Pitluck S."/>
            <person name="Liolios K."/>
            <person name="Ivanova N."/>
            <person name="Mavromatis K."/>
            <person name="Mikhailova N."/>
            <person name="Pati A."/>
            <person name="Chen A."/>
            <person name="Palaniappan K."/>
            <person name="Land M."/>
            <person name="Hauser L."/>
            <person name="Chang Y."/>
            <person name="Jeffries C."/>
            <person name="Rohde M."/>
            <person name="Sikorski J."/>
            <person name="Pukall R."/>
            <person name="Goker M."/>
            <person name="Woyke T."/>
            <person name="Bristow J."/>
            <person name="Eisen J."/>
            <person name="Markowitz V."/>
            <person name="Hugenholtz P."/>
            <person name="Kyrpides N."/>
            <person name="Klenk H."/>
        </authorList>
    </citation>
    <scope>NUCLEOTIDE SEQUENCE [LARGE SCALE GENOMIC DNA]</scope>
    <source>
        <strain evidence="4">ATCC 9345 / DSM 20595 / CCUG 17215 / LMG 16163 / NBRC 15585 / NCTC 8452 / 11018</strain>
    </source>
</reference>
<dbReference type="STRING" id="644284.Arch_0342"/>
<dbReference type="InterPro" id="IPR006442">
    <property type="entry name" value="Antitoxin_Phd/YefM"/>
</dbReference>
<dbReference type="OrthoDB" id="4419580at2"/>
<dbReference type="NCBIfam" id="TIGR01552">
    <property type="entry name" value="phd_fam"/>
    <property type="match status" value="1"/>
</dbReference>
<dbReference type="InterPro" id="IPR036165">
    <property type="entry name" value="YefM-like_sf"/>
</dbReference>